<feature type="transmembrane region" description="Helical" evidence="1">
    <location>
        <begin position="71"/>
        <end position="91"/>
    </location>
</feature>
<keyword evidence="1" id="KW-0472">Membrane</keyword>
<name>A0A8S5N3Q9_9CAUD</name>
<dbReference type="EMBL" id="BK015058">
    <property type="protein sequence ID" value="DAD89309.1"/>
    <property type="molecule type" value="Genomic_DNA"/>
</dbReference>
<feature type="transmembrane region" description="Helical" evidence="1">
    <location>
        <begin position="44"/>
        <end position="65"/>
    </location>
</feature>
<keyword evidence="1" id="KW-0812">Transmembrane</keyword>
<feature type="transmembrane region" description="Helical" evidence="1">
    <location>
        <begin position="6"/>
        <end position="23"/>
    </location>
</feature>
<protein>
    <submittedName>
        <fullName evidence="2">Uncharacterized protein</fullName>
    </submittedName>
</protein>
<keyword evidence="1" id="KW-1133">Transmembrane helix</keyword>
<evidence type="ECO:0000256" key="1">
    <source>
        <dbReference type="SAM" id="Phobius"/>
    </source>
</evidence>
<organism evidence="2">
    <name type="scientific">Caudovirales sp. ct7Ux15</name>
    <dbReference type="NCBI Taxonomy" id="2826767"/>
    <lineage>
        <taxon>Viruses</taxon>
        <taxon>Duplodnaviria</taxon>
        <taxon>Heunggongvirae</taxon>
        <taxon>Uroviricota</taxon>
        <taxon>Caudoviricetes</taxon>
    </lineage>
</organism>
<evidence type="ECO:0000313" key="2">
    <source>
        <dbReference type="EMBL" id="DAD89309.1"/>
    </source>
</evidence>
<sequence>MIYLFSVAAGLVGGFAAVLLLSGRRPRRRREGKQNRRKTECSKLVLWAVLCTYFAGFGVGVWAVVLDASQLGVFLAYVGTPTATVIGFYSWKAKAENVVKIKKANPEETEGMPVDLNNVQP</sequence>
<reference evidence="2" key="1">
    <citation type="journal article" date="2021" name="Proc. Natl. Acad. Sci. U.S.A.">
        <title>A Catalog of Tens of Thousands of Viruses from Human Metagenomes Reveals Hidden Associations with Chronic Diseases.</title>
        <authorList>
            <person name="Tisza M.J."/>
            <person name="Buck C.B."/>
        </authorList>
    </citation>
    <scope>NUCLEOTIDE SEQUENCE</scope>
    <source>
        <strain evidence="2">Ct7Ux15</strain>
    </source>
</reference>
<proteinExistence type="predicted"/>
<accession>A0A8S5N3Q9</accession>